<accession>A0A195B437</accession>
<protein>
    <submittedName>
        <fullName evidence="2">Uncharacterized protein</fullName>
    </submittedName>
</protein>
<name>A0A195B437_9HYME</name>
<dbReference type="AlphaFoldDB" id="A0A195B437"/>
<dbReference type="EMBL" id="KQ976625">
    <property type="protein sequence ID" value="KYM78974.1"/>
    <property type="molecule type" value="Genomic_DNA"/>
</dbReference>
<sequence length="55" mass="6365">MQQVVSRFSMLRHHRCYSTNGRGDLIRDRSGSRSVGESRTGGPPLFPRMERCQRD</sequence>
<gene>
    <name evidence="2" type="ORF">ALC53_10528</name>
</gene>
<reference evidence="2 3" key="1">
    <citation type="submission" date="2015-09" db="EMBL/GenBank/DDBJ databases">
        <title>Atta colombica WGS genome.</title>
        <authorList>
            <person name="Nygaard S."/>
            <person name="Hu H."/>
            <person name="Boomsma J."/>
            <person name="Zhang G."/>
        </authorList>
    </citation>
    <scope>NUCLEOTIDE SEQUENCE [LARGE SCALE GENOMIC DNA]</scope>
    <source>
        <strain evidence="2">Treedump-2</strain>
        <tissue evidence="2">Whole body</tissue>
    </source>
</reference>
<evidence type="ECO:0000313" key="3">
    <source>
        <dbReference type="Proteomes" id="UP000078540"/>
    </source>
</evidence>
<proteinExistence type="predicted"/>
<organism evidence="2 3">
    <name type="scientific">Atta colombica</name>
    <dbReference type="NCBI Taxonomy" id="520822"/>
    <lineage>
        <taxon>Eukaryota</taxon>
        <taxon>Metazoa</taxon>
        <taxon>Ecdysozoa</taxon>
        <taxon>Arthropoda</taxon>
        <taxon>Hexapoda</taxon>
        <taxon>Insecta</taxon>
        <taxon>Pterygota</taxon>
        <taxon>Neoptera</taxon>
        <taxon>Endopterygota</taxon>
        <taxon>Hymenoptera</taxon>
        <taxon>Apocrita</taxon>
        <taxon>Aculeata</taxon>
        <taxon>Formicoidea</taxon>
        <taxon>Formicidae</taxon>
        <taxon>Myrmicinae</taxon>
        <taxon>Atta</taxon>
    </lineage>
</organism>
<dbReference type="Proteomes" id="UP000078540">
    <property type="component" value="Unassembled WGS sequence"/>
</dbReference>
<evidence type="ECO:0000313" key="2">
    <source>
        <dbReference type="EMBL" id="KYM78974.1"/>
    </source>
</evidence>
<keyword evidence="3" id="KW-1185">Reference proteome</keyword>
<feature type="region of interest" description="Disordered" evidence="1">
    <location>
        <begin position="18"/>
        <end position="55"/>
    </location>
</feature>
<evidence type="ECO:0000256" key="1">
    <source>
        <dbReference type="SAM" id="MobiDB-lite"/>
    </source>
</evidence>